<dbReference type="SUPFAM" id="SSF56784">
    <property type="entry name" value="HAD-like"/>
    <property type="match status" value="1"/>
</dbReference>
<dbReference type="SFLD" id="SFLDG01129">
    <property type="entry name" value="C1.5:_HAD__Beta-PGM__Phosphata"/>
    <property type="match status" value="1"/>
</dbReference>
<proteinExistence type="predicted"/>
<reference evidence="2" key="1">
    <citation type="submission" date="2023-03" db="EMBL/GenBank/DDBJ databases">
        <title>Borrelidin-producing and root-colonizing Streptomyces rochei is a potent biopesticide for soil-borne oomycete-caused plant diseases.</title>
        <authorList>
            <person name="Zhou D."/>
            <person name="Wang X."/>
            <person name="Navarro-Munoz J.C."/>
            <person name="Li W."/>
            <person name="Li J."/>
            <person name="Jiu M."/>
            <person name="Deng S."/>
            <person name="Ye Y."/>
            <person name="Daly P."/>
            <person name="Wei L."/>
        </authorList>
    </citation>
    <scope>NUCLEOTIDE SEQUENCE</scope>
    <source>
        <strain evidence="2">JK1</strain>
    </source>
</reference>
<evidence type="ECO:0000313" key="3">
    <source>
        <dbReference type="Proteomes" id="UP001231701"/>
    </source>
</evidence>
<gene>
    <name evidence="1" type="ORF">ACGU38_08000</name>
    <name evidence="2" type="ORF">P7W03_16650</name>
</gene>
<dbReference type="GeneID" id="90943688"/>
<accession>A0AAX3ZJ03</accession>
<dbReference type="PANTHER" id="PTHR43434:SF1">
    <property type="entry name" value="PHOSPHOGLYCOLATE PHOSPHATASE"/>
    <property type="match status" value="1"/>
</dbReference>
<reference evidence="1 4" key="2">
    <citation type="submission" date="2024-10" db="EMBL/GenBank/DDBJ databases">
        <title>Draft genome assembly of a novel steroid transforming actinomycete isolated from African clawed frog Xenopus laevis.</title>
        <authorList>
            <person name="Bragin E."/>
            <person name="Kollerov V."/>
            <person name="Donova M.V."/>
        </authorList>
    </citation>
    <scope>NUCLEOTIDE SEQUENCE [LARGE SCALE GENOMIC DNA]</scope>
    <source>
        <strain evidence="1 4">MTOC-St3</strain>
    </source>
</reference>
<dbReference type="SFLD" id="SFLDS00003">
    <property type="entry name" value="Haloacid_Dehalogenase"/>
    <property type="match status" value="1"/>
</dbReference>
<name>A0AAX3ZJ03_STRRO</name>
<dbReference type="Gene3D" id="3.40.50.1000">
    <property type="entry name" value="HAD superfamily/HAD-like"/>
    <property type="match status" value="1"/>
</dbReference>
<keyword evidence="2" id="KW-0378">Hydrolase</keyword>
<dbReference type="Pfam" id="PF00702">
    <property type="entry name" value="Hydrolase"/>
    <property type="match status" value="1"/>
</dbReference>
<dbReference type="AlphaFoldDB" id="A0AAX3ZJ03"/>
<dbReference type="NCBIfam" id="TIGR01549">
    <property type="entry name" value="HAD-SF-IA-v1"/>
    <property type="match status" value="1"/>
</dbReference>
<sequence length="253" mass="27319">MIHTATAFGRETVDDPAVPLRAFRSVRAVLFDFDGPVCDLFAGSTTTDVAEQIKRTARRHWGPLDPSVEECGDSHGVLGPLREMYERSARGLSALPLELAEAAVTALERRAARTAVPTPHLHALVDLLLAHGKRLVVVSNNAEGPIRDCLGRLGLEPKFDGVFGRSPHDARLMKPHPDCVHRALRHLALPSSDCLLVGDQLTDLDAARSAGTGFLGLTRAAERARQMAERGADAVVSSYLPVLRAADALSFRE</sequence>
<dbReference type="InterPro" id="IPR006439">
    <property type="entry name" value="HAD-SF_hydro_IA"/>
</dbReference>
<dbReference type="Gene3D" id="1.10.150.240">
    <property type="entry name" value="Putative phosphatase, domain 2"/>
    <property type="match status" value="1"/>
</dbReference>
<dbReference type="EMBL" id="CP121271">
    <property type="protein sequence ID" value="WMC87095.1"/>
    <property type="molecule type" value="Genomic_DNA"/>
</dbReference>
<dbReference type="InterPro" id="IPR050155">
    <property type="entry name" value="HAD-like_hydrolase_sf"/>
</dbReference>
<dbReference type="Proteomes" id="UP001231701">
    <property type="component" value="Chromosome"/>
</dbReference>
<keyword evidence="4" id="KW-1185">Reference proteome</keyword>
<evidence type="ECO:0000313" key="1">
    <source>
        <dbReference type="EMBL" id="MFG6295299.1"/>
    </source>
</evidence>
<dbReference type="GO" id="GO:0006281">
    <property type="term" value="P:DNA repair"/>
    <property type="evidence" value="ECO:0007669"/>
    <property type="project" value="TreeGrafter"/>
</dbReference>
<dbReference type="Proteomes" id="UP001605990">
    <property type="component" value="Unassembled WGS sequence"/>
</dbReference>
<dbReference type="EC" id="3.-.-.-" evidence="1"/>
<dbReference type="EMBL" id="JBIENY010000125">
    <property type="protein sequence ID" value="MFG6295299.1"/>
    <property type="molecule type" value="Genomic_DNA"/>
</dbReference>
<protein>
    <submittedName>
        <fullName evidence="1">HAD family hydrolase</fullName>
        <ecNumber evidence="1">3.-.-.-</ecNumber>
    </submittedName>
    <submittedName>
        <fullName evidence="2">HAD-IA family hydrolase</fullName>
    </submittedName>
</protein>
<dbReference type="InterPro" id="IPR036412">
    <property type="entry name" value="HAD-like_sf"/>
</dbReference>
<dbReference type="PANTHER" id="PTHR43434">
    <property type="entry name" value="PHOSPHOGLYCOLATE PHOSPHATASE"/>
    <property type="match status" value="1"/>
</dbReference>
<evidence type="ECO:0000313" key="2">
    <source>
        <dbReference type="EMBL" id="WMC87095.1"/>
    </source>
</evidence>
<dbReference type="GO" id="GO:0008967">
    <property type="term" value="F:phosphoglycolate phosphatase activity"/>
    <property type="evidence" value="ECO:0007669"/>
    <property type="project" value="TreeGrafter"/>
</dbReference>
<dbReference type="GO" id="GO:0005829">
    <property type="term" value="C:cytosol"/>
    <property type="evidence" value="ECO:0007669"/>
    <property type="project" value="TreeGrafter"/>
</dbReference>
<organism evidence="2 3">
    <name type="scientific">Streptomyces rochei</name>
    <name type="common">Streptomyces parvullus</name>
    <dbReference type="NCBI Taxonomy" id="1928"/>
    <lineage>
        <taxon>Bacteria</taxon>
        <taxon>Bacillati</taxon>
        <taxon>Actinomycetota</taxon>
        <taxon>Actinomycetes</taxon>
        <taxon>Kitasatosporales</taxon>
        <taxon>Streptomycetaceae</taxon>
        <taxon>Streptomyces</taxon>
        <taxon>Streptomyces rochei group</taxon>
    </lineage>
</organism>
<dbReference type="NCBIfam" id="TIGR01509">
    <property type="entry name" value="HAD-SF-IA-v3"/>
    <property type="match status" value="1"/>
</dbReference>
<dbReference type="RefSeq" id="WP_046248495.1">
    <property type="nucleotide sequence ID" value="NZ_CP121271.1"/>
</dbReference>
<dbReference type="CDD" id="cd01427">
    <property type="entry name" value="HAD_like"/>
    <property type="match status" value="1"/>
</dbReference>
<dbReference type="InterPro" id="IPR023198">
    <property type="entry name" value="PGP-like_dom2"/>
</dbReference>
<evidence type="ECO:0000313" key="4">
    <source>
        <dbReference type="Proteomes" id="UP001605990"/>
    </source>
</evidence>
<dbReference type="InterPro" id="IPR023214">
    <property type="entry name" value="HAD_sf"/>
</dbReference>